<organism evidence="3 4">
    <name type="scientific">Eptatretus burgeri</name>
    <name type="common">Inshore hagfish</name>
    <dbReference type="NCBI Taxonomy" id="7764"/>
    <lineage>
        <taxon>Eukaryota</taxon>
        <taxon>Metazoa</taxon>
        <taxon>Chordata</taxon>
        <taxon>Craniata</taxon>
        <taxon>Vertebrata</taxon>
        <taxon>Cyclostomata</taxon>
        <taxon>Myxini</taxon>
        <taxon>Myxiniformes</taxon>
        <taxon>Myxinidae</taxon>
        <taxon>Eptatretinae</taxon>
        <taxon>Eptatretus</taxon>
    </lineage>
</organism>
<dbReference type="PROSITE" id="PS00615">
    <property type="entry name" value="C_TYPE_LECTIN_1"/>
    <property type="match status" value="1"/>
</dbReference>
<evidence type="ECO:0000256" key="1">
    <source>
        <dbReference type="ARBA" id="ARBA00023157"/>
    </source>
</evidence>
<dbReference type="InterPro" id="IPR016186">
    <property type="entry name" value="C-type_lectin-like/link_sf"/>
</dbReference>
<dbReference type="InterPro" id="IPR050801">
    <property type="entry name" value="Ca-Dep_Lectins_ImmuneDev"/>
</dbReference>
<dbReference type="PANTHER" id="PTHR22801:SF63">
    <property type="entry name" value="C-TYPE LECTIN DOMAIN-CONTAINING PROTEIN"/>
    <property type="match status" value="1"/>
</dbReference>
<reference evidence="3" key="1">
    <citation type="submission" date="2025-08" db="UniProtKB">
        <authorList>
            <consortium name="Ensembl"/>
        </authorList>
    </citation>
    <scope>IDENTIFICATION</scope>
</reference>
<dbReference type="PROSITE" id="PS50041">
    <property type="entry name" value="C_TYPE_LECTIN_2"/>
    <property type="match status" value="1"/>
</dbReference>
<evidence type="ECO:0000313" key="4">
    <source>
        <dbReference type="Proteomes" id="UP000694388"/>
    </source>
</evidence>
<sequence>MKTLKAETRCLHLNIVSETLHFLYPPYPVAPNCHWTLCPFLLTKWRSCCQTSTQILQPVQTASKKNPTTIIYSKYIIINRLSCDFFRYIQRVEDTSHWIGLDDRDNEGQFKWHDGTLLQHGWKFFYEGEPRGETRDEDCVHITMAKYGHRWNDLDCSSKLPFICQY</sequence>
<dbReference type="InterPro" id="IPR001304">
    <property type="entry name" value="C-type_lectin-like"/>
</dbReference>
<dbReference type="Ensembl" id="ENSEBUT00000008960.1">
    <property type="protein sequence ID" value="ENSEBUP00000008457.1"/>
    <property type="gene ID" value="ENSEBUG00000005474.1"/>
</dbReference>
<proteinExistence type="predicted"/>
<dbReference type="Proteomes" id="UP000694388">
    <property type="component" value="Unplaced"/>
</dbReference>
<dbReference type="SMART" id="SM00034">
    <property type="entry name" value="CLECT"/>
    <property type="match status" value="1"/>
</dbReference>
<dbReference type="Pfam" id="PF00059">
    <property type="entry name" value="Lectin_C"/>
    <property type="match status" value="1"/>
</dbReference>
<dbReference type="InterPro" id="IPR018378">
    <property type="entry name" value="C-type_lectin_CS"/>
</dbReference>
<dbReference type="Gene3D" id="3.10.100.10">
    <property type="entry name" value="Mannose-Binding Protein A, subunit A"/>
    <property type="match status" value="1"/>
</dbReference>
<dbReference type="AlphaFoldDB" id="A0A8C4Q1A2"/>
<dbReference type="PANTHER" id="PTHR22801">
    <property type="entry name" value="LITHOSTATHINE"/>
    <property type="match status" value="1"/>
</dbReference>
<feature type="domain" description="C-type lectin" evidence="2">
    <location>
        <begin position="84"/>
        <end position="165"/>
    </location>
</feature>
<dbReference type="InterPro" id="IPR016187">
    <property type="entry name" value="CTDL_fold"/>
</dbReference>
<evidence type="ECO:0000259" key="2">
    <source>
        <dbReference type="PROSITE" id="PS50041"/>
    </source>
</evidence>
<dbReference type="SUPFAM" id="SSF56436">
    <property type="entry name" value="C-type lectin-like"/>
    <property type="match status" value="1"/>
</dbReference>
<protein>
    <recommendedName>
        <fullName evidence="2">C-type lectin domain-containing protein</fullName>
    </recommendedName>
</protein>
<accession>A0A8C4Q1A2</accession>
<evidence type="ECO:0000313" key="3">
    <source>
        <dbReference type="Ensembl" id="ENSEBUP00000008457.1"/>
    </source>
</evidence>
<keyword evidence="4" id="KW-1185">Reference proteome</keyword>
<reference evidence="3" key="2">
    <citation type="submission" date="2025-09" db="UniProtKB">
        <authorList>
            <consortium name="Ensembl"/>
        </authorList>
    </citation>
    <scope>IDENTIFICATION</scope>
</reference>
<name>A0A8C4Q1A2_EPTBU</name>
<keyword evidence="1" id="KW-1015">Disulfide bond</keyword>